<organism evidence="4 5">
    <name type="scientific">Hymenobacter edaphi</name>
    <dbReference type="NCBI Taxonomy" id="2211146"/>
    <lineage>
        <taxon>Bacteria</taxon>
        <taxon>Pseudomonadati</taxon>
        <taxon>Bacteroidota</taxon>
        <taxon>Cytophagia</taxon>
        <taxon>Cytophagales</taxon>
        <taxon>Hymenobacteraceae</taxon>
        <taxon>Hymenobacter</taxon>
    </lineage>
</organism>
<dbReference type="CDD" id="cd04301">
    <property type="entry name" value="NAT_SF"/>
    <property type="match status" value="1"/>
</dbReference>
<evidence type="ECO:0000256" key="1">
    <source>
        <dbReference type="ARBA" id="ARBA00022679"/>
    </source>
</evidence>
<name>A0A328BM97_9BACT</name>
<dbReference type="Gene3D" id="3.40.630.30">
    <property type="match status" value="1"/>
</dbReference>
<dbReference type="PANTHER" id="PTHR43877">
    <property type="entry name" value="AMINOALKYLPHOSPHONATE N-ACETYLTRANSFERASE-RELATED-RELATED"/>
    <property type="match status" value="1"/>
</dbReference>
<dbReference type="EMBL" id="QHKM01000002">
    <property type="protein sequence ID" value="RAK68233.1"/>
    <property type="molecule type" value="Genomic_DNA"/>
</dbReference>
<evidence type="ECO:0000256" key="2">
    <source>
        <dbReference type="ARBA" id="ARBA00023315"/>
    </source>
</evidence>
<proteinExistence type="predicted"/>
<protein>
    <recommendedName>
        <fullName evidence="3">N-acetyltransferase domain-containing protein</fullName>
    </recommendedName>
</protein>
<dbReference type="InterPro" id="IPR037401">
    <property type="entry name" value="SnoaL-like"/>
</dbReference>
<dbReference type="Proteomes" id="UP000248553">
    <property type="component" value="Unassembled WGS sequence"/>
</dbReference>
<keyword evidence="5" id="KW-1185">Reference proteome</keyword>
<dbReference type="InterPro" id="IPR032710">
    <property type="entry name" value="NTF2-like_dom_sf"/>
</dbReference>
<dbReference type="Gene3D" id="3.10.450.50">
    <property type="match status" value="1"/>
</dbReference>
<dbReference type="Pfam" id="PF00583">
    <property type="entry name" value="Acetyltransf_1"/>
    <property type="match status" value="1"/>
</dbReference>
<accession>A0A328BM97</accession>
<dbReference type="SUPFAM" id="SSF54427">
    <property type="entry name" value="NTF2-like"/>
    <property type="match status" value="1"/>
</dbReference>
<dbReference type="InterPro" id="IPR000182">
    <property type="entry name" value="GNAT_dom"/>
</dbReference>
<keyword evidence="2" id="KW-0012">Acyltransferase</keyword>
<dbReference type="Pfam" id="PF12680">
    <property type="entry name" value="SnoaL_2"/>
    <property type="match status" value="1"/>
</dbReference>
<dbReference type="InterPro" id="IPR050832">
    <property type="entry name" value="Bact_Acetyltransf"/>
</dbReference>
<gene>
    <name evidence="4" type="ORF">DLM85_09380</name>
</gene>
<dbReference type="InterPro" id="IPR016181">
    <property type="entry name" value="Acyl_CoA_acyltransferase"/>
</dbReference>
<evidence type="ECO:0000313" key="4">
    <source>
        <dbReference type="EMBL" id="RAK68233.1"/>
    </source>
</evidence>
<dbReference type="OrthoDB" id="9803233at2"/>
<reference evidence="5" key="1">
    <citation type="submission" date="2018-05" db="EMBL/GenBank/DDBJ databases">
        <authorList>
            <person name="Nie L."/>
        </authorList>
    </citation>
    <scope>NUCLEOTIDE SEQUENCE [LARGE SCALE GENOMIC DNA]</scope>
    <source>
        <strain evidence="5">NL</strain>
    </source>
</reference>
<comment type="caution">
    <text evidence="4">The sequence shown here is derived from an EMBL/GenBank/DDBJ whole genome shotgun (WGS) entry which is preliminary data.</text>
</comment>
<dbReference type="RefSeq" id="WP_111477846.1">
    <property type="nucleotide sequence ID" value="NZ_QHKM01000002.1"/>
</dbReference>
<evidence type="ECO:0000259" key="3">
    <source>
        <dbReference type="PROSITE" id="PS51186"/>
    </source>
</evidence>
<dbReference type="PANTHER" id="PTHR43877:SF2">
    <property type="entry name" value="AMINOALKYLPHOSPHONATE N-ACETYLTRANSFERASE-RELATED"/>
    <property type="match status" value="1"/>
</dbReference>
<dbReference type="AlphaFoldDB" id="A0A328BM97"/>
<dbReference type="PROSITE" id="PS51186">
    <property type="entry name" value="GNAT"/>
    <property type="match status" value="1"/>
</dbReference>
<sequence length="287" mass="31621">MSCPLTLFASHPADRQARPLLDELSAQLGARFGGDGRDSFQNWVDDNRHIFLLALSGKEVVGCGAVRPITDSVGEVKRMYAKHPGQGIGSMVLAGLEASARRAGYTELWLETRVANAEACRFYEQRGYQRIENYGKYTGRANAACFGKRLDSAAVTETYAEQLVGLYIEAYNDIEVADMVACLHPEVTFENVSAGEVTFRTEGKAAFAAQAEQAKWWFMERNQHIKAFRFENNRAEIDINYFAITAGALPEGVQLPAGLATSTIIELTGRSVFTFRDGLIATIQDIS</sequence>
<keyword evidence="1" id="KW-0808">Transferase</keyword>
<evidence type="ECO:0000313" key="5">
    <source>
        <dbReference type="Proteomes" id="UP000248553"/>
    </source>
</evidence>
<feature type="domain" description="N-acetyltransferase" evidence="3">
    <location>
        <begin position="12"/>
        <end position="151"/>
    </location>
</feature>
<dbReference type="SUPFAM" id="SSF55729">
    <property type="entry name" value="Acyl-CoA N-acyltransferases (Nat)"/>
    <property type="match status" value="1"/>
</dbReference>
<dbReference type="GO" id="GO:0016747">
    <property type="term" value="F:acyltransferase activity, transferring groups other than amino-acyl groups"/>
    <property type="evidence" value="ECO:0007669"/>
    <property type="project" value="InterPro"/>
</dbReference>